<feature type="domain" description="GDNF/GAS1" evidence="11">
    <location>
        <begin position="54"/>
        <end position="150"/>
    </location>
</feature>
<evidence type="ECO:0000256" key="1">
    <source>
        <dbReference type="ARBA" id="ARBA00004609"/>
    </source>
</evidence>
<sequence length="214" mass="23496">MFSSQALRQFFERVPWELTYPLLFCSCPDQACAERRRRTIVPSCSHQERHRPGCLELRHACRSDALCRSRLADFHMNCQMTPHTATSCPHDNYHGCLVSYVGLIGSDVTPNYSDSSPSNISLSLWCGCRGTGSQEQECDAFHRDFTHNSCLKNAIQSFGYGSEGGILPVTEPSSTFLGGGPSPLSSPNPPPPYTAAPSNPWTPLVSSPPAQTCR</sequence>
<organism evidence="12 13">
    <name type="scientific">Scophthalmus maximus</name>
    <name type="common">Turbot</name>
    <name type="synonym">Psetta maxima</name>
    <dbReference type="NCBI Taxonomy" id="52904"/>
    <lineage>
        <taxon>Eukaryota</taxon>
        <taxon>Metazoa</taxon>
        <taxon>Chordata</taxon>
        <taxon>Craniata</taxon>
        <taxon>Vertebrata</taxon>
        <taxon>Euteleostomi</taxon>
        <taxon>Actinopterygii</taxon>
        <taxon>Neopterygii</taxon>
        <taxon>Teleostei</taxon>
        <taxon>Neoteleostei</taxon>
        <taxon>Acanthomorphata</taxon>
        <taxon>Carangaria</taxon>
        <taxon>Pleuronectiformes</taxon>
        <taxon>Pleuronectoidei</taxon>
        <taxon>Scophthalmidae</taxon>
        <taxon>Scophthalmus</taxon>
    </lineage>
</organism>
<feature type="compositionally biased region" description="Pro residues" evidence="10">
    <location>
        <begin position="184"/>
        <end position="194"/>
    </location>
</feature>
<name>A0A8D3CGJ0_SCOMX</name>
<feature type="compositionally biased region" description="Polar residues" evidence="10">
    <location>
        <begin position="204"/>
        <end position="214"/>
    </location>
</feature>
<dbReference type="FunFam" id="1.10.220.110:FF:000001">
    <property type="entry name" value="GDNF family receptor alpha"/>
    <property type="match status" value="1"/>
</dbReference>
<evidence type="ECO:0000256" key="5">
    <source>
        <dbReference type="ARBA" id="ARBA00022729"/>
    </source>
</evidence>
<keyword evidence="7" id="KW-0675">Receptor</keyword>
<evidence type="ECO:0000313" key="12">
    <source>
        <dbReference type="Ensembl" id="ENSSMAP00000046398.1"/>
    </source>
</evidence>
<dbReference type="SUPFAM" id="SSF110035">
    <property type="entry name" value="GDNF receptor-like"/>
    <property type="match status" value="1"/>
</dbReference>
<dbReference type="InterPro" id="IPR003438">
    <property type="entry name" value="GDNF_rcpt"/>
</dbReference>
<dbReference type="Proteomes" id="UP000694558">
    <property type="component" value="Chromosome 16"/>
</dbReference>
<accession>A0A8D3CGJ0</accession>
<keyword evidence="9" id="KW-0449">Lipoprotein</keyword>
<dbReference type="GO" id="GO:0038023">
    <property type="term" value="F:signaling receptor activity"/>
    <property type="evidence" value="ECO:0007669"/>
    <property type="project" value="InterPro"/>
</dbReference>
<dbReference type="Ensembl" id="ENSSMAT00000058215.1">
    <property type="protein sequence ID" value="ENSSMAP00000046398.1"/>
    <property type="gene ID" value="ENSSMAG00000021812.1"/>
</dbReference>
<keyword evidence="3" id="KW-1003">Cell membrane</keyword>
<evidence type="ECO:0000256" key="10">
    <source>
        <dbReference type="SAM" id="MobiDB-lite"/>
    </source>
</evidence>
<dbReference type="PANTHER" id="PTHR10269:SF4">
    <property type="entry name" value="GDNF FAMILY RECEPTOR ALPHA-2"/>
    <property type="match status" value="1"/>
</dbReference>
<keyword evidence="4" id="KW-0336">GPI-anchor</keyword>
<reference evidence="12" key="2">
    <citation type="submission" date="2025-08" db="UniProtKB">
        <authorList>
            <consortium name="Ensembl"/>
        </authorList>
    </citation>
    <scope>IDENTIFICATION</scope>
</reference>
<dbReference type="InterPro" id="IPR037193">
    <property type="entry name" value="GDNF_alpha"/>
</dbReference>
<reference evidence="12" key="1">
    <citation type="submission" date="2023-05" db="EMBL/GenBank/DDBJ databases">
        <title>High-quality long-read genome of Scophthalmus maximus.</title>
        <authorList>
            <person name="Lien S."/>
            <person name="Martinez P."/>
        </authorList>
    </citation>
    <scope>NUCLEOTIDE SEQUENCE [LARGE SCALE GENOMIC DNA]</scope>
</reference>
<evidence type="ECO:0000313" key="13">
    <source>
        <dbReference type="Proteomes" id="UP000694558"/>
    </source>
</evidence>
<dbReference type="PANTHER" id="PTHR10269">
    <property type="entry name" value="GDNF RECEPTOR ALPHA"/>
    <property type="match status" value="1"/>
</dbReference>
<dbReference type="Pfam" id="PF02351">
    <property type="entry name" value="GDNF"/>
    <property type="match status" value="1"/>
</dbReference>
<dbReference type="GO" id="GO:0007399">
    <property type="term" value="P:nervous system development"/>
    <property type="evidence" value="ECO:0007669"/>
    <property type="project" value="TreeGrafter"/>
</dbReference>
<dbReference type="GO" id="GO:0007169">
    <property type="term" value="P:cell surface receptor protein tyrosine kinase signaling pathway"/>
    <property type="evidence" value="ECO:0007669"/>
    <property type="project" value="UniProtKB-ARBA"/>
</dbReference>
<evidence type="ECO:0000256" key="9">
    <source>
        <dbReference type="ARBA" id="ARBA00023288"/>
    </source>
</evidence>
<comment type="similarity">
    <text evidence="2">Belongs to the GDNFR family.</text>
</comment>
<evidence type="ECO:0000256" key="7">
    <source>
        <dbReference type="ARBA" id="ARBA00023170"/>
    </source>
</evidence>
<dbReference type="Gene3D" id="1.10.220.110">
    <property type="entry name" value="GDNF binding domain"/>
    <property type="match status" value="1"/>
</dbReference>
<proteinExistence type="inferred from homology"/>
<keyword evidence="6" id="KW-0472">Membrane</keyword>
<dbReference type="AlphaFoldDB" id="A0A8D3CGJ0"/>
<dbReference type="GeneTree" id="ENSGT00940000156168"/>
<protein>
    <recommendedName>
        <fullName evidence="11">GDNF/GAS1 domain-containing protein</fullName>
    </recommendedName>
</protein>
<dbReference type="GO" id="GO:0009897">
    <property type="term" value="C:external side of plasma membrane"/>
    <property type="evidence" value="ECO:0007669"/>
    <property type="project" value="TreeGrafter"/>
</dbReference>
<evidence type="ECO:0000256" key="4">
    <source>
        <dbReference type="ARBA" id="ARBA00022622"/>
    </source>
</evidence>
<feature type="region of interest" description="Disordered" evidence="10">
    <location>
        <begin position="170"/>
        <end position="214"/>
    </location>
</feature>
<evidence type="ECO:0000256" key="2">
    <source>
        <dbReference type="ARBA" id="ARBA00005961"/>
    </source>
</evidence>
<dbReference type="InterPro" id="IPR016017">
    <property type="entry name" value="GDNF/GAS1"/>
</dbReference>
<evidence type="ECO:0000256" key="6">
    <source>
        <dbReference type="ARBA" id="ARBA00023136"/>
    </source>
</evidence>
<keyword evidence="8" id="KW-0325">Glycoprotein</keyword>
<dbReference type="SMART" id="SM00907">
    <property type="entry name" value="GDNF"/>
    <property type="match status" value="1"/>
</dbReference>
<evidence type="ECO:0000259" key="11">
    <source>
        <dbReference type="SMART" id="SM00907"/>
    </source>
</evidence>
<dbReference type="PRINTS" id="PR01316">
    <property type="entry name" value="GDNFRECEPTOR"/>
</dbReference>
<evidence type="ECO:0000256" key="8">
    <source>
        <dbReference type="ARBA" id="ARBA00023180"/>
    </source>
</evidence>
<keyword evidence="5" id="KW-0732">Signal</keyword>
<comment type="subcellular location">
    <subcellularLocation>
        <location evidence="1">Cell membrane</location>
        <topology evidence="1">Lipid-anchor</topology>
        <topology evidence="1">GPI-anchor</topology>
    </subcellularLocation>
</comment>
<dbReference type="GO" id="GO:0043235">
    <property type="term" value="C:receptor complex"/>
    <property type="evidence" value="ECO:0007669"/>
    <property type="project" value="TreeGrafter"/>
</dbReference>
<evidence type="ECO:0000256" key="3">
    <source>
        <dbReference type="ARBA" id="ARBA00022475"/>
    </source>
</evidence>